<comment type="caution">
    <text evidence="1">The sequence shown here is derived from an EMBL/GenBank/DDBJ whole genome shotgun (WGS) entry which is preliminary data.</text>
</comment>
<dbReference type="AlphaFoldDB" id="A0A7W8GEJ4"/>
<dbReference type="Proteomes" id="UP000525389">
    <property type="component" value="Unassembled WGS sequence"/>
</dbReference>
<evidence type="ECO:0000313" key="2">
    <source>
        <dbReference type="Proteomes" id="UP000525389"/>
    </source>
</evidence>
<protein>
    <submittedName>
        <fullName evidence="1">Uncharacterized protein</fullName>
    </submittedName>
</protein>
<name>A0A7W8GEJ4_9DEIO</name>
<proteinExistence type="predicted"/>
<sequence>MSKKLVGYLLVLGIGLGVVAANRGLAQDVVPINQSACCVDYSRDDRTRQNH</sequence>
<keyword evidence="2" id="KW-1185">Reference proteome</keyword>
<evidence type="ECO:0000313" key="1">
    <source>
        <dbReference type="EMBL" id="MBB5234177.1"/>
    </source>
</evidence>
<organism evidence="1 2">
    <name type="scientific">Deinococcus budaensis</name>
    <dbReference type="NCBI Taxonomy" id="1665626"/>
    <lineage>
        <taxon>Bacteria</taxon>
        <taxon>Thermotogati</taxon>
        <taxon>Deinococcota</taxon>
        <taxon>Deinococci</taxon>
        <taxon>Deinococcales</taxon>
        <taxon>Deinococcaceae</taxon>
        <taxon>Deinococcus</taxon>
    </lineage>
</organism>
<accession>A0A7W8GEJ4</accession>
<reference evidence="1 2" key="1">
    <citation type="submission" date="2020-08" db="EMBL/GenBank/DDBJ databases">
        <title>Genomic Encyclopedia of Type Strains, Phase IV (KMG-IV): sequencing the most valuable type-strain genomes for metagenomic binning, comparative biology and taxonomic classification.</title>
        <authorList>
            <person name="Goeker M."/>
        </authorList>
    </citation>
    <scope>NUCLEOTIDE SEQUENCE [LARGE SCALE GENOMIC DNA]</scope>
    <source>
        <strain evidence="1 2">DSM 101791</strain>
    </source>
</reference>
<dbReference type="EMBL" id="JACHFN010000005">
    <property type="protein sequence ID" value="MBB5234177.1"/>
    <property type="molecule type" value="Genomic_DNA"/>
</dbReference>
<gene>
    <name evidence="1" type="ORF">HNQ09_001615</name>
</gene>